<keyword evidence="9 12" id="KW-0472">Membrane</keyword>
<dbReference type="InterPro" id="IPR002524">
    <property type="entry name" value="Cation_efflux"/>
</dbReference>
<reference evidence="15" key="1">
    <citation type="submission" date="2025-08" db="UniProtKB">
        <authorList>
            <consortium name="Ensembl"/>
        </authorList>
    </citation>
    <scope>IDENTIFICATION</scope>
</reference>
<keyword evidence="6" id="KW-0864">Zinc transport</keyword>
<keyword evidence="6" id="KW-0862">Zinc</keyword>
<organism evidence="15 16">
    <name type="scientific">Eptatretus burgeri</name>
    <name type="common">Inshore hagfish</name>
    <dbReference type="NCBI Taxonomy" id="7764"/>
    <lineage>
        <taxon>Eukaryota</taxon>
        <taxon>Metazoa</taxon>
        <taxon>Chordata</taxon>
        <taxon>Craniata</taxon>
        <taxon>Vertebrata</taxon>
        <taxon>Cyclostomata</taxon>
        <taxon>Myxini</taxon>
        <taxon>Myxiniformes</taxon>
        <taxon>Myxinidae</taxon>
        <taxon>Eptatretinae</taxon>
        <taxon>Eptatretus</taxon>
    </lineage>
</organism>
<feature type="compositionally biased region" description="Polar residues" evidence="11">
    <location>
        <begin position="1"/>
        <end position="10"/>
    </location>
</feature>
<dbReference type="Ensembl" id="ENSEBUT00000002809.1">
    <property type="protein sequence ID" value="ENSEBUP00000002455.1"/>
    <property type="gene ID" value="ENSEBUG00000001903.1"/>
</dbReference>
<keyword evidence="7 12" id="KW-1133">Transmembrane helix</keyword>
<feature type="transmembrane region" description="Helical" evidence="12">
    <location>
        <begin position="76"/>
        <end position="99"/>
    </location>
</feature>
<dbReference type="GO" id="GO:0005385">
    <property type="term" value="F:zinc ion transmembrane transporter activity"/>
    <property type="evidence" value="ECO:0007669"/>
    <property type="project" value="TreeGrafter"/>
</dbReference>
<evidence type="ECO:0000256" key="3">
    <source>
        <dbReference type="ARBA" id="ARBA00022448"/>
    </source>
</evidence>
<name>A0A8C4NCZ5_EPTBU</name>
<dbReference type="SUPFAM" id="SSF160240">
    <property type="entry name" value="Cation efflux protein cytoplasmic domain-like"/>
    <property type="match status" value="1"/>
</dbReference>
<dbReference type="InterPro" id="IPR027470">
    <property type="entry name" value="Cation_efflux_CTD"/>
</dbReference>
<evidence type="ECO:0000256" key="1">
    <source>
        <dbReference type="ARBA" id="ARBA00004141"/>
    </source>
</evidence>
<evidence type="ECO:0008006" key="17">
    <source>
        <dbReference type="Google" id="ProtNLM"/>
    </source>
</evidence>
<evidence type="ECO:0000256" key="4">
    <source>
        <dbReference type="ARBA" id="ARBA00022449"/>
    </source>
</evidence>
<dbReference type="GO" id="GO:0010043">
    <property type="term" value="P:response to zinc ion"/>
    <property type="evidence" value="ECO:0007669"/>
    <property type="project" value="TreeGrafter"/>
</dbReference>
<dbReference type="AlphaFoldDB" id="A0A8C4NCZ5"/>
<evidence type="ECO:0000256" key="9">
    <source>
        <dbReference type="ARBA" id="ARBA00023136"/>
    </source>
</evidence>
<reference evidence="15" key="2">
    <citation type="submission" date="2025-09" db="UniProtKB">
        <authorList>
            <consortium name="Ensembl"/>
        </authorList>
    </citation>
    <scope>IDENTIFICATION</scope>
</reference>
<keyword evidence="5 12" id="KW-0812">Transmembrane</keyword>
<evidence type="ECO:0000256" key="2">
    <source>
        <dbReference type="ARBA" id="ARBA00008873"/>
    </source>
</evidence>
<feature type="region of interest" description="Disordered" evidence="11">
    <location>
        <begin position="1"/>
        <end position="23"/>
    </location>
</feature>
<keyword evidence="3" id="KW-0813">Transport</keyword>
<evidence type="ECO:0000256" key="12">
    <source>
        <dbReference type="SAM" id="Phobius"/>
    </source>
</evidence>
<dbReference type="GO" id="GO:0005886">
    <property type="term" value="C:plasma membrane"/>
    <property type="evidence" value="ECO:0007669"/>
    <property type="project" value="TreeGrafter"/>
</dbReference>
<dbReference type="GeneTree" id="ENSGT00940000156072"/>
<evidence type="ECO:0000259" key="13">
    <source>
        <dbReference type="Pfam" id="PF01545"/>
    </source>
</evidence>
<proteinExistence type="inferred from homology"/>
<keyword evidence="16" id="KW-1185">Reference proteome</keyword>
<feature type="domain" description="Cation efflux protein transmembrane" evidence="13">
    <location>
        <begin position="20"/>
        <end position="99"/>
    </location>
</feature>
<evidence type="ECO:0000259" key="14">
    <source>
        <dbReference type="Pfam" id="PF16916"/>
    </source>
</evidence>
<keyword evidence="8" id="KW-0406">Ion transport</keyword>
<dbReference type="InterPro" id="IPR036837">
    <property type="entry name" value="Cation_efflux_CTD_sf"/>
</dbReference>
<evidence type="ECO:0000256" key="8">
    <source>
        <dbReference type="ARBA" id="ARBA00023065"/>
    </source>
</evidence>
<comment type="catalytic activity">
    <reaction evidence="10">
        <text>Zn(2+)(in) + 2 H(+)(out) = Zn(2+)(out) + 2 H(+)(in)</text>
        <dbReference type="Rhea" id="RHEA:72627"/>
        <dbReference type="ChEBI" id="CHEBI:15378"/>
        <dbReference type="ChEBI" id="CHEBI:29105"/>
    </reaction>
</comment>
<dbReference type="InterPro" id="IPR050681">
    <property type="entry name" value="CDF/SLC30A"/>
</dbReference>
<dbReference type="Proteomes" id="UP000694388">
    <property type="component" value="Unplaced"/>
</dbReference>
<evidence type="ECO:0000313" key="16">
    <source>
        <dbReference type="Proteomes" id="UP000694388"/>
    </source>
</evidence>
<dbReference type="InterPro" id="IPR058533">
    <property type="entry name" value="Cation_efflux_TM"/>
</dbReference>
<evidence type="ECO:0000256" key="7">
    <source>
        <dbReference type="ARBA" id="ARBA00022989"/>
    </source>
</evidence>
<comment type="similarity">
    <text evidence="2">Belongs to the cation diffusion facilitator (CDF) transporter (TC 2.A.4) family. SLC30A subfamily.</text>
</comment>
<dbReference type="Pfam" id="PF01545">
    <property type="entry name" value="Cation_efflux"/>
    <property type="match status" value="1"/>
</dbReference>
<evidence type="ECO:0000313" key="15">
    <source>
        <dbReference type="Ensembl" id="ENSEBUP00000002455.1"/>
    </source>
</evidence>
<evidence type="ECO:0000256" key="5">
    <source>
        <dbReference type="ARBA" id="ARBA00022692"/>
    </source>
</evidence>
<dbReference type="Gene3D" id="1.20.1510.10">
    <property type="entry name" value="Cation efflux protein transmembrane domain"/>
    <property type="match status" value="1"/>
</dbReference>
<accession>A0A8C4NCZ5</accession>
<evidence type="ECO:0000256" key="11">
    <source>
        <dbReference type="SAM" id="MobiDB-lite"/>
    </source>
</evidence>
<dbReference type="InterPro" id="IPR027469">
    <property type="entry name" value="Cation_efflux_TMD_sf"/>
</dbReference>
<dbReference type="GO" id="GO:0015297">
    <property type="term" value="F:antiporter activity"/>
    <property type="evidence" value="ECO:0007669"/>
    <property type="project" value="UniProtKB-KW"/>
</dbReference>
<evidence type="ECO:0000256" key="6">
    <source>
        <dbReference type="ARBA" id="ARBA00022906"/>
    </source>
</evidence>
<dbReference type="OMA" id="MLDCSQC"/>
<comment type="subcellular location">
    <subcellularLocation>
        <location evidence="1">Membrane</location>
        <topology evidence="1">Multi-pass membrane protein</topology>
    </subcellularLocation>
</comment>
<keyword evidence="4" id="KW-0050">Antiport</keyword>
<dbReference type="PANTHER" id="PTHR11562">
    <property type="entry name" value="CATION EFFLUX PROTEIN/ ZINC TRANSPORTER"/>
    <property type="match status" value="1"/>
</dbReference>
<feature type="domain" description="Cation efflux protein cytoplasmic" evidence="14">
    <location>
        <begin position="103"/>
        <end position="177"/>
    </location>
</feature>
<protein>
    <recommendedName>
        <fullName evidence="17">Zinc transporter 2-like</fullName>
    </recommendedName>
</protein>
<evidence type="ECO:0000256" key="10">
    <source>
        <dbReference type="ARBA" id="ARBA00048349"/>
    </source>
</evidence>
<dbReference type="Pfam" id="PF16916">
    <property type="entry name" value="ZT_dimer"/>
    <property type="match status" value="1"/>
</dbReference>
<sequence>MSFTLHQTGHLTMDHHSHNTSKTAKTTVETLPESNPSVRAAFIHVIGDLLQSIGVFIAAFIIFLKPECKIADPICTFFFSFFVLGTTLTILRDVFIILMEGTPRGMNFSTVREAVYKVPGVRSVHDLHIWALTANHCAITAHVATEDMAKAEELTIAVTEVLQSRFHFQMVAIQAELYSDEMLSCPECRALEG</sequence>
<dbReference type="PANTHER" id="PTHR11562:SF17">
    <property type="entry name" value="RE54080P-RELATED"/>
    <property type="match status" value="1"/>
</dbReference>
<dbReference type="SUPFAM" id="SSF161111">
    <property type="entry name" value="Cation efflux protein transmembrane domain-like"/>
    <property type="match status" value="1"/>
</dbReference>
<dbReference type="NCBIfam" id="TIGR01297">
    <property type="entry name" value="CDF"/>
    <property type="match status" value="1"/>
</dbReference>
<feature type="transmembrane region" description="Helical" evidence="12">
    <location>
        <begin position="41"/>
        <end position="64"/>
    </location>
</feature>